<name>A0A1L3KPB5_9VIRU</name>
<accession>A0A1L3KPB5</accession>
<evidence type="ECO:0000313" key="2">
    <source>
        <dbReference type="EMBL" id="APG79162.1"/>
    </source>
</evidence>
<keyword evidence="1" id="KW-0175">Coiled coil</keyword>
<dbReference type="EMBL" id="KX884709">
    <property type="protein sequence ID" value="APG79189.1"/>
    <property type="molecule type" value="Genomic_RNA"/>
</dbReference>
<feature type="coiled-coil region" evidence="1">
    <location>
        <begin position="45"/>
        <end position="72"/>
    </location>
</feature>
<evidence type="ECO:0000256" key="1">
    <source>
        <dbReference type="SAM" id="Coils"/>
    </source>
</evidence>
<protein>
    <submittedName>
        <fullName evidence="3">Uncharacterized protein</fullName>
    </submittedName>
</protein>
<proteinExistence type="predicted"/>
<dbReference type="EMBL" id="KX884682">
    <property type="protein sequence ID" value="APG79162.1"/>
    <property type="molecule type" value="Genomic_RNA"/>
</dbReference>
<evidence type="ECO:0000313" key="3">
    <source>
        <dbReference type="EMBL" id="APG79189.1"/>
    </source>
</evidence>
<reference evidence="3" key="1">
    <citation type="journal article" date="2016" name="Nature">
        <title>Redefining the invertebrate RNA virosphere.</title>
        <authorList>
            <person name="Shi M."/>
            <person name="Lin X.D."/>
            <person name="Tian J.H."/>
            <person name="Chen L.J."/>
            <person name="Chen X."/>
            <person name="Li C.X."/>
            <person name="Qin X.C."/>
            <person name="Li J."/>
            <person name="Cao J.P."/>
            <person name="Eden J.S."/>
            <person name="Buchmann J."/>
            <person name="Wang W."/>
            <person name="Xu J."/>
            <person name="Holmes E.C."/>
            <person name="Zhang Y.Z."/>
        </authorList>
    </citation>
    <scope>NUCLEOTIDE SEQUENCE</scope>
    <source>
        <strain evidence="2">QTM27093</strain>
        <strain evidence="3">SSZZ3444</strain>
    </source>
</reference>
<sequence length="330" mass="37661">MMDEVVRMFEPGPVLAIDPLNYNGMILANKSYEHEHFLYEMACRIDKSDAQLKDLYKQVNSLNARLEFEEKHLLELGQLFRDALVAKNETESSWLGVTSSLFKSCGTVMLLIPGIAPLAGIGTYIFGTGLGFLNDAYVHGANLVLNKNRISRFDNFLSNLGDSRPYSKRCLDDHEYGEMFVDKFHDMHYQQFMIEESVRKYHIPNFPHLIQFWSTDEESDQMVMLVSNFSFAPEVLILSIDIQSRIFSLSCVSLNESQLMLKVKKGIEHTLRCKVLKLTSSVQIFALDHLVRERLYQLPSFLMGFRGSSAELRTAALLFVQVGKRFASGT</sequence>
<organism evidence="3">
    <name type="scientific">Hubei tetragnatha maxillosa virus 9</name>
    <dbReference type="NCBI Taxonomy" id="1923251"/>
    <lineage>
        <taxon>Viruses</taxon>
        <taxon>Riboviria</taxon>
    </lineage>
</organism>